<gene>
    <name evidence="2" type="ORF">HO133_008345</name>
</gene>
<dbReference type="RefSeq" id="XP_037155213.1">
    <property type="nucleotide sequence ID" value="XM_037299212.1"/>
</dbReference>
<protein>
    <submittedName>
        <fullName evidence="2">Uncharacterized protein</fullName>
    </submittedName>
</protein>
<name>A0A8H6CNQ3_9LECA</name>
<dbReference type="EMBL" id="JACCJB010000005">
    <property type="protein sequence ID" value="KAF6226904.1"/>
    <property type="molecule type" value="Genomic_DNA"/>
</dbReference>
<reference evidence="2 3" key="1">
    <citation type="journal article" date="2020" name="Genomics">
        <title>Complete, high-quality genomes from long-read metagenomic sequencing of two wolf lichen thalli reveals enigmatic genome architecture.</title>
        <authorList>
            <person name="McKenzie S.K."/>
            <person name="Walston R.F."/>
            <person name="Allen J.L."/>
        </authorList>
    </citation>
    <scope>NUCLEOTIDE SEQUENCE [LARGE SCALE GENOMIC DNA]</scope>
    <source>
        <strain evidence="2">WasteWater1</strain>
    </source>
</reference>
<dbReference type="AlphaFoldDB" id="A0A8H6CNQ3"/>
<evidence type="ECO:0000313" key="3">
    <source>
        <dbReference type="Proteomes" id="UP000593566"/>
    </source>
</evidence>
<feature type="region of interest" description="Disordered" evidence="1">
    <location>
        <begin position="1"/>
        <end position="30"/>
    </location>
</feature>
<feature type="compositionally biased region" description="Polar residues" evidence="1">
    <location>
        <begin position="1"/>
        <end position="15"/>
    </location>
</feature>
<dbReference type="GeneID" id="59336742"/>
<organism evidence="2 3">
    <name type="scientific">Letharia lupina</name>
    <dbReference type="NCBI Taxonomy" id="560253"/>
    <lineage>
        <taxon>Eukaryota</taxon>
        <taxon>Fungi</taxon>
        <taxon>Dikarya</taxon>
        <taxon>Ascomycota</taxon>
        <taxon>Pezizomycotina</taxon>
        <taxon>Lecanoromycetes</taxon>
        <taxon>OSLEUM clade</taxon>
        <taxon>Lecanoromycetidae</taxon>
        <taxon>Lecanorales</taxon>
        <taxon>Lecanorineae</taxon>
        <taxon>Parmeliaceae</taxon>
        <taxon>Letharia</taxon>
    </lineage>
</organism>
<keyword evidence="3" id="KW-1185">Reference proteome</keyword>
<accession>A0A8H6CNQ3</accession>
<comment type="caution">
    <text evidence="2">The sequence shown here is derived from an EMBL/GenBank/DDBJ whole genome shotgun (WGS) entry which is preliminary data.</text>
</comment>
<sequence length="401" mass="43887">MDDNTRSPLTKSPTINIPPEPSTVNYEAQDKKDDSEYQTYIERKPQVQVNTIVAAFIGAHDGPTTLLIVYYAGHGKPGSYYGSLVLHGLFEYLAATKEMATTQVPGEDSFTSALIYALEALVEEKGMSTTVELLRKIKSHAPNFPSDQIPVLSDRRDDAQAGRIMLHPLHRNQEDGSRTAISSEETSNLDALKRHTVTLHSDFAKKPPSTDIEILGRHLNQIFERSTLGVNRVRWGGMKRSAAARAVGSFQAGLQRSRRASMKQWPIFATSRDSPQALELAATGSVGVNPPVVSAISFPNSSSSNEESDDGHILVRRVRNKKQKSDTDGEEASRTTHRLSVGSHCFTVGSPAETLVKLSAPSSVDKIGLAPGCLCRRQSTQAVLGFHSSDTRCKRRKDTFS</sequence>
<proteinExistence type="predicted"/>
<evidence type="ECO:0000256" key="1">
    <source>
        <dbReference type="SAM" id="MobiDB-lite"/>
    </source>
</evidence>
<dbReference type="Proteomes" id="UP000593566">
    <property type="component" value="Unassembled WGS sequence"/>
</dbReference>
<evidence type="ECO:0000313" key="2">
    <source>
        <dbReference type="EMBL" id="KAF6226904.1"/>
    </source>
</evidence>